<protein>
    <submittedName>
        <fullName evidence="2">Uncharacterized protein</fullName>
    </submittedName>
</protein>
<name>A0A8B6D811_MYTGA</name>
<proteinExistence type="predicted"/>
<evidence type="ECO:0000313" key="3">
    <source>
        <dbReference type="Proteomes" id="UP000596742"/>
    </source>
</evidence>
<keyword evidence="1" id="KW-1133">Transmembrane helix</keyword>
<dbReference type="OrthoDB" id="6157674at2759"/>
<evidence type="ECO:0000313" key="2">
    <source>
        <dbReference type="EMBL" id="VDI16446.1"/>
    </source>
</evidence>
<keyword evidence="1" id="KW-0472">Membrane</keyword>
<sequence>MTCNLLATAVLQKLGRISKLNDGTSDLTAAVVCQTLGTSLQPAVVETTALSIISTIDFATYCPCACDVFNTTDEYIANYIKKLQKELKVDSETLSSTIRSKTCAEDPRQSAKNIGMLGVVVLAFGFTLVLFMDILSVFQKHFSSKIDRR</sequence>
<organism evidence="2 3">
    <name type="scientific">Mytilus galloprovincialis</name>
    <name type="common">Mediterranean mussel</name>
    <dbReference type="NCBI Taxonomy" id="29158"/>
    <lineage>
        <taxon>Eukaryota</taxon>
        <taxon>Metazoa</taxon>
        <taxon>Spiralia</taxon>
        <taxon>Lophotrochozoa</taxon>
        <taxon>Mollusca</taxon>
        <taxon>Bivalvia</taxon>
        <taxon>Autobranchia</taxon>
        <taxon>Pteriomorphia</taxon>
        <taxon>Mytilida</taxon>
        <taxon>Mytiloidea</taxon>
        <taxon>Mytilidae</taxon>
        <taxon>Mytilinae</taxon>
        <taxon>Mytilus</taxon>
    </lineage>
</organism>
<evidence type="ECO:0000256" key="1">
    <source>
        <dbReference type="SAM" id="Phobius"/>
    </source>
</evidence>
<gene>
    <name evidence="2" type="ORF">MGAL_10B057113</name>
</gene>
<dbReference type="Proteomes" id="UP000596742">
    <property type="component" value="Unassembled WGS sequence"/>
</dbReference>
<comment type="caution">
    <text evidence="2">The sequence shown here is derived from an EMBL/GenBank/DDBJ whole genome shotgun (WGS) entry which is preliminary data.</text>
</comment>
<feature type="transmembrane region" description="Helical" evidence="1">
    <location>
        <begin position="114"/>
        <end position="138"/>
    </location>
</feature>
<keyword evidence="3" id="KW-1185">Reference proteome</keyword>
<keyword evidence="1" id="KW-0812">Transmembrane</keyword>
<accession>A0A8B6D811</accession>
<dbReference type="AlphaFoldDB" id="A0A8B6D811"/>
<reference evidence="2" key="1">
    <citation type="submission" date="2018-11" db="EMBL/GenBank/DDBJ databases">
        <authorList>
            <person name="Alioto T."/>
            <person name="Alioto T."/>
        </authorList>
    </citation>
    <scope>NUCLEOTIDE SEQUENCE</scope>
</reference>
<dbReference type="EMBL" id="UYJE01003086">
    <property type="protein sequence ID" value="VDI16446.1"/>
    <property type="molecule type" value="Genomic_DNA"/>
</dbReference>